<reference evidence="2 3" key="1">
    <citation type="submission" date="2018-06" db="EMBL/GenBank/DDBJ databases">
        <title>Genomic Encyclopedia of Type Strains, Phase III (KMG-III): the genomes of soil and plant-associated and newly described type strains.</title>
        <authorList>
            <person name="Whitman W."/>
        </authorList>
    </citation>
    <scope>NUCLEOTIDE SEQUENCE [LARGE SCALE GENOMIC DNA]</scope>
    <source>
        <strain evidence="2 3">CECT 7646</strain>
    </source>
</reference>
<dbReference type="PANTHER" id="PTHR43796:SF2">
    <property type="entry name" value="CARBOXYNORSPERMIDINE SYNTHASE"/>
    <property type="match status" value="1"/>
</dbReference>
<evidence type="ECO:0000313" key="2">
    <source>
        <dbReference type="EMBL" id="PYE76378.1"/>
    </source>
</evidence>
<dbReference type="PANTHER" id="PTHR43796">
    <property type="entry name" value="CARBOXYNORSPERMIDINE SYNTHASE"/>
    <property type="match status" value="1"/>
</dbReference>
<sequence>MALLRILVLGGYGFFGQRLVRRLAAREGCTVLVAGRSRASAAALVEALRGTASAALEAVALDLDRPGLVDALHALRIDALVHTAGPFQGQDYRVARACISAGVHYLDLADGRDFVVGIGALDAAARRAGVAVVAGASSVPALSGAAADRLARGLTTVRRIDIGISPGNRTERGLSTVRGILGYCGQPIGPGGAHGHGWSGRWRHRYAAPVGPRLLSPCDVPDLALLPARYPGTPAVRFGAGLELRLLHGRMNLMAAMARRGWVRDWSAHAGPLKAASDLFRHLGSDAGAMHVEVQGADAAGDPVLRRWELLAARGDGPYVPTLAAAALLRRLASGTLPVGAQPCIGLLTLDDFAAEARGLAIAFGELAA</sequence>
<evidence type="ECO:0000259" key="1">
    <source>
        <dbReference type="Pfam" id="PF03435"/>
    </source>
</evidence>
<accession>A0A318SGH5</accession>
<evidence type="ECO:0000313" key="3">
    <source>
        <dbReference type="Proteomes" id="UP000247540"/>
    </source>
</evidence>
<protein>
    <submittedName>
        <fullName evidence="2">Saccharopine dehydrogenase-like protein</fullName>
    </submittedName>
</protein>
<dbReference type="RefSeq" id="WP_110465860.1">
    <property type="nucleotide sequence ID" value="NZ_JAMOFZ010000013.1"/>
</dbReference>
<keyword evidence="3" id="KW-1185">Reference proteome</keyword>
<dbReference type="Proteomes" id="UP000247540">
    <property type="component" value="Unassembled WGS sequence"/>
</dbReference>
<comment type="caution">
    <text evidence="2">The sequence shown here is derived from an EMBL/GenBank/DDBJ whole genome shotgun (WGS) entry which is preliminary data.</text>
</comment>
<proteinExistence type="predicted"/>
<dbReference type="EMBL" id="QJTC01000013">
    <property type="protein sequence ID" value="PYE76378.1"/>
    <property type="molecule type" value="Genomic_DNA"/>
</dbReference>
<dbReference type="SUPFAM" id="SSF51735">
    <property type="entry name" value="NAD(P)-binding Rossmann-fold domains"/>
    <property type="match status" value="1"/>
</dbReference>
<organism evidence="2 3">
    <name type="scientific">Xylophilus ampelinus</name>
    <dbReference type="NCBI Taxonomy" id="54067"/>
    <lineage>
        <taxon>Bacteria</taxon>
        <taxon>Pseudomonadati</taxon>
        <taxon>Pseudomonadota</taxon>
        <taxon>Betaproteobacteria</taxon>
        <taxon>Burkholderiales</taxon>
        <taxon>Xylophilus</taxon>
    </lineage>
</organism>
<dbReference type="InterPro" id="IPR036291">
    <property type="entry name" value="NAD(P)-bd_dom_sf"/>
</dbReference>
<dbReference type="AlphaFoldDB" id="A0A318SGH5"/>
<dbReference type="Pfam" id="PF03435">
    <property type="entry name" value="Sacchrp_dh_NADP"/>
    <property type="match status" value="1"/>
</dbReference>
<dbReference type="OrthoDB" id="528778at2"/>
<gene>
    <name evidence="2" type="ORF">DFQ15_11366</name>
</gene>
<dbReference type="Gene3D" id="3.40.50.720">
    <property type="entry name" value="NAD(P)-binding Rossmann-like Domain"/>
    <property type="match status" value="1"/>
</dbReference>
<dbReference type="InterPro" id="IPR005097">
    <property type="entry name" value="Sacchrp_dh_NADP-bd"/>
</dbReference>
<feature type="domain" description="Saccharopine dehydrogenase NADP binding" evidence="1">
    <location>
        <begin position="6"/>
        <end position="130"/>
    </location>
</feature>
<name>A0A318SGH5_9BURK</name>